<feature type="transmembrane region" description="Helical" evidence="8">
    <location>
        <begin position="203"/>
        <end position="223"/>
    </location>
</feature>
<evidence type="ECO:0000259" key="9">
    <source>
        <dbReference type="Pfam" id="PF00361"/>
    </source>
</evidence>
<feature type="transmembrane region" description="Helical" evidence="8">
    <location>
        <begin position="109"/>
        <end position="126"/>
    </location>
</feature>
<evidence type="ECO:0000313" key="10">
    <source>
        <dbReference type="EMBL" id="OPX18077.1"/>
    </source>
</evidence>
<comment type="similarity">
    <text evidence="2">Belongs to the CPA3 antiporters (TC 2.A.63) subunit D family.</text>
</comment>
<evidence type="ECO:0000256" key="8">
    <source>
        <dbReference type="SAM" id="Phobius"/>
    </source>
</evidence>
<feature type="transmembrane region" description="Helical" evidence="8">
    <location>
        <begin position="27"/>
        <end position="49"/>
    </location>
</feature>
<protein>
    <recommendedName>
        <fullName evidence="9">NADH:quinone oxidoreductase/Mrp antiporter transmembrane domain-containing protein</fullName>
    </recommendedName>
</protein>
<dbReference type="InterPro" id="IPR050586">
    <property type="entry name" value="CPA3_Na-H_Antiporter_D"/>
</dbReference>
<accession>A0A1V4QGF3</accession>
<comment type="caution">
    <text evidence="10">The sequence shown here is derived from an EMBL/GenBank/DDBJ whole genome shotgun (WGS) entry which is preliminary data.</text>
</comment>
<evidence type="ECO:0000256" key="6">
    <source>
        <dbReference type="ARBA" id="ARBA00023136"/>
    </source>
</evidence>
<feature type="transmembrane region" description="Helical" evidence="8">
    <location>
        <begin position="243"/>
        <end position="262"/>
    </location>
</feature>
<evidence type="ECO:0000256" key="7">
    <source>
        <dbReference type="RuleBase" id="RU000320"/>
    </source>
</evidence>
<feature type="transmembrane region" description="Helical" evidence="8">
    <location>
        <begin position="379"/>
        <end position="401"/>
    </location>
</feature>
<feature type="transmembrane region" description="Helical" evidence="8">
    <location>
        <begin position="407"/>
        <end position="427"/>
    </location>
</feature>
<dbReference type="GO" id="GO:0005886">
    <property type="term" value="C:plasma membrane"/>
    <property type="evidence" value="ECO:0007669"/>
    <property type="project" value="UniProtKB-SubCell"/>
</dbReference>
<dbReference type="Proteomes" id="UP000191663">
    <property type="component" value="Unassembled WGS sequence"/>
</dbReference>
<evidence type="ECO:0000256" key="4">
    <source>
        <dbReference type="ARBA" id="ARBA00022692"/>
    </source>
</evidence>
<dbReference type="InterPro" id="IPR003918">
    <property type="entry name" value="NADH_UbQ_OxRdtase"/>
</dbReference>
<reference evidence="11" key="1">
    <citation type="submission" date="2017-01" db="EMBL/GenBank/DDBJ databases">
        <title>Novel pathways for hydrocarbon cycling and metabolic interdependencies in hydrothermal sediment communities.</title>
        <authorList>
            <person name="Dombrowski N."/>
            <person name="Seitz K."/>
            <person name="Teske A."/>
            <person name="Baker B."/>
        </authorList>
    </citation>
    <scope>NUCLEOTIDE SEQUENCE [LARGE SCALE GENOMIC DNA]</scope>
</reference>
<feature type="transmembrane region" description="Helical" evidence="8">
    <location>
        <begin position="448"/>
        <end position="468"/>
    </location>
</feature>
<name>A0A1V4QGF3_UNCW3</name>
<feature type="transmembrane region" description="Helical" evidence="8">
    <location>
        <begin position="312"/>
        <end position="336"/>
    </location>
</feature>
<feature type="transmembrane region" description="Helical" evidence="8">
    <location>
        <begin position="163"/>
        <end position="182"/>
    </location>
</feature>
<evidence type="ECO:0000256" key="2">
    <source>
        <dbReference type="ARBA" id="ARBA00005346"/>
    </source>
</evidence>
<keyword evidence="5 8" id="KW-1133">Transmembrane helix</keyword>
<feature type="domain" description="NADH:quinone oxidoreductase/Mrp antiporter transmembrane" evidence="9">
    <location>
        <begin position="127"/>
        <end position="422"/>
    </location>
</feature>
<dbReference type="Pfam" id="PF00361">
    <property type="entry name" value="Proton_antipo_M"/>
    <property type="match status" value="1"/>
</dbReference>
<keyword evidence="4 7" id="KW-0812">Transmembrane</keyword>
<evidence type="ECO:0000313" key="11">
    <source>
        <dbReference type="Proteomes" id="UP000191663"/>
    </source>
</evidence>
<dbReference type="PANTHER" id="PTHR42703:SF1">
    <property type="entry name" value="NA(+)_H(+) ANTIPORTER SUBUNIT D1"/>
    <property type="match status" value="1"/>
</dbReference>
<feature type="transmembrane region" description="Helical" evidence="8">
    <location>
        <begin position="274"/>
        <end position="292"/>
    </location>
</feature>
<keyword evidence="3" id="KW-1003">Cell membrane</keyword>
<dbReference type="InterPro" id="IPR001750">
    <property type="entry name" value="ND/Mrp_TM"/>
</dbReference>
<evidence type="ECO:0000256" key="3">
    <source>
        <dbReference type="ARBA" id="ARBA00022475"/>
    </source>
</evidence>
<sequence length="501" mass="54350">MSIIPLYFAIPLITAFAIPLLGKISKTLVWIVATVVSFVLFILALYGIALTQETSMIVYRMGNWPPPLGIVMAFDSFSAFMVLVISIIVFSGCFFSLRYIGHFTGQWKFYTLYMLITAGMMGIAITGDLFNMFVFLEIAAISSYCLVAFGVDAEELEASFKYMVMGEIGGLTFLLAIALLYAKTSTLNLADISNTISSIGMTPFFWTILGMLLFAFSIKAALVPFHTWLPDAHPAAPAPVSSLLSGIFIKVLGIYTTARIVFNIFGLNRANAPVFFNILIGIGLLSIAWAGLSALNQKDYKRLLGYSTVSQIGYIMVGFGIGNYYGVAGAIFYILAHALGKGLLFLTSGSVVHRTGTRDLDKLAGLGEAMSTTAWSYRFGALSLIGLPPLVGFFAKLFIVLGAIKAGLLWLAIIAIGLSVLTLSYLLKIENSVFMKKGKMADIKKAPFSMRIAMVFLVILVLLTGLGFQTLMDFLIGPAANALLRGVEYAQLVFGSFSLNF</sequence>
<dbReference type="GO" id="GO:0042773">
    <property type="term" value="P:ATP synthesis coupled electron transport"/>
    <property type="evidence" value="ECO:0007669"/>
    <property type="project" value="InterPro"/>
</dbReference>
<dbReference type="GO" id="GO:0008137">
    <property type="term" value="F:NADH dehydrogenase (ubiquinone) activity"/>
    <property type="evidence" value="ECO:0007669"/>
    <property type="project" value="InterPro"/>
</dbReference>
<evidence type="ECO:0000256" key="1">
    <source>
        <dbReference type="ARBA" id="ARBA00004651"/>
    </source>
</evidence>
<gene>
    <name evidence="10" type="ORF">BXT86_03060</name>
</gene>
<dbReference type="EMBL" id="MUKB01000043">
    <property type="protein sequence ID" value="OPX18077.1"/>
    <property type="molecule type" value="Genomic_DNA"/>
</dbReference>
<evidence type="ECO:0000256" key="5">
    <source>
        <dbReference type="ARBA" id="ARBA00022989"/>
    </source>
</evidence>
<dbReference type="PRINTS" id="PR01437">
    <property type="entry name" value="NUOXDRDTASE4"/>
</dbReference>
<dbReference type="AlphaFoldDB" id="A0A1V4QGF3"/>
<feature type="transmembrane region" description="Helical" evidence="8">
    <location>
        <begin position="70"/>
        <end position="97"/>
    </location>
</feature>
<proteinExistence type="inferred from homology"/>
<keyword evidence="6 8" id="KW-0472">Membrane</keyword>
<dbReference type="PANTHER" id="PTHR42703">
    <property type="entry name" value="NADH DEHYDROGENASE"/>
    <property type="match status" value="1"/>
</dbReference>
<organism evidence="10 11">
    <name type="scientific">candidate division WOR-3 bacterium 4484_100</name>
    <dbReference type="NCBI Taxonomy" id="1936077"/>
    <lineage>
        <taxon>Bacteria</taxon>
        <taxon>Bacteria division WOR-3</taxon>
    </lineage>
</organism>
<comment type="subcellular location">
    <subcellularLocation>
        <location evidence="1">Cell membrane</location>
        <topology evidence="1">Multi-pass membrane protein</topology>
    </subcellularLocation>
    <subcellularLocation>
        <location evidence="7">Membrane</location>
        <topology evidence="7">Multi-pass membrane protein</topology>
    </subcellularLocation>
</comment>